<feature type="domain" description="EamA" evidence="4">
    <location>
        <begin position="164"/>
        <end position="296"/>
    </location>
</feature>
<dbReference type="GO" id="GO:0015565">
    <property type="term" value="F:threonine efflux transmembrane transporter activity"/>
    <property type="evidence" value="ECO:0007669"/>
    <property type="project" value="TreeGrafter"/>
</dbReference>
<keyword evidence="6" id="KW-1185">Reference proteome</keyword>
<dbReference type="EMBL" id="BNAV01000001">
    <property type="protein sequence ID" value="GHF32161.1"/>
    <property type="molecule type" value="Genomic_DNA"/>
</dbReference>
<evidence type="ECO:0000313" key="6">
    <source>
        <dbReference type="Proteomes" id="UP000658656"/>
    </source>
</evidence>
<organism evidence="5 6">
    <name type="scientific">Amycolatopsis bartoniae</name>
    <dbReference type="NCBI Taxonomy" id="941986"/>
    <lineage>
        <taxon>Bacteria</taxon>
        <taxon>Bacillati</taxon>
        <taxon>Actinomycetota</taxon>
        <taxon>Actinomycetes</taxon>
        <taxon>Pseudonocardiales</taxon>
        <taxon>Pseudonocardiaceae</taxon>
        <taxon>Amycolatopsis</taxon>
    </lineage>
</organism>
<feature type="transmembrane region" description="Helical" evidence="3">
    <location>
        <begin position="162"/>
        <end position="181"/>
    </location>
</feature>
<evidence type="ECO:0000313" key="5">
    <source>
        <dbReference type="EMBL" id="GHF32161.1"/>
    </source>
</evidence>
<dbReference type="Proteomes" id="UP000658656">
    <property type="component" value="Unassembled WGS sequence"/>
</dbReference>
<dbReference type="AlphaFoldDB" id="A0A8H9M9W5"/>
<evidence type="ECO:0000259" key="4">
    <source>
        <dbReference type="Pfam" id="PF00892"/>
    </source>
</evidence>
<feature type="compositionally biased region" description="Polar residues" evidence="2">
    <location>
        <begin position="314"/>
        <end position="323"/>
    </location>
</feature>
<dbReference type="Gene3D" id="1.10.3730.20">
    <property type="match status" value="1"/>
</dbReference>
<evidence type="ECO:0000256" key="3">
    <source>
        <dbReference type="SAM" id="Phobius"/>
    </source>
</evidence>
<dbReference type="InterPro" id="IPR000620">
    <property type="entry name" value="EamA_dom"/>
</dbReference>
<comment type="similarity">
    <text evidence="1">Belongs to the EamA transporter family.</text>
</comment>
<dbReference type="Pfam" id="PF00892">
    <property type="entry name" value="EamA"/>
    <property type="match status" value="1"/>
</dbReference>
<feature type="transmembrane region" description="Helical" evidence="3">
    <location>
        <begin position="193"/>
        <end position="216"/>
    </location>
</feature>
<sequence length="334" mass="34597">MDTRCRTRAHHAPAGRQLSAATATPGQRGTGIAMMLASSVSNQAGAALGAMAFPAIGPVGVVAVRQFVTALVLTPIVRPRLRGLRGDQWRPILGLVLVFSVMNLSLYTAVERIGLGLAVTLEFLGPLTVAIASSRRALDIACAVLAGAGVVVLTDPGPTSDVVGIALALLAALAWGSYVLLNRTLGQRLPGLQGTAVAGLVTSAAWAPIAVVWFAFHTPTAAAMALAVACGLLSSIVPYVTDLLALRRVPAQMFGTFTSVNPVWAALAGWLLLHQALHLDEWIGIGLIVVSNVVVSAPGFAASQRQVRAKPPQDAQNEGQASSRPDLPALPESR</sequence>
<protein>
    <submittedName>
        <fullName evidence="5">Membrane protein</fullName>
    </submittedName>
</protein>
<dbReference type="RefSeq" id="WP_229880225.1">
    <property type="nucleotide sequence ID" value="NZ_BNAV01000001.1"/>
</dbReference>
<proteinExistence type="inferred from homology"/>
<dbReference type="GO" id="GO:0005886">
    <property type="term" value="C:plasma membrane"/>
    <property type="evidence" value="ECO:0007669"/>
    <property type="project" value="TreeGrafter"/>
</dbReference>
<evidence type="ECO:0000256" key="2">
    <source>
        <dbReference type="SAM" id="MobiDB-lite"/>
    </source>
</evidence>
<evidence type="ECO:0000256" key="1">
    <source>
        <dbReference type="ARBA" id="ARBA00007362"/>
    </source>
</evidence>
<comment type="caution">
    <text evidence="5">The sequence shown here is derived from an EMBL/GenBank/DDBJ whole genome shotgun (WGS) entry which is preliminary data.</text>
</comment>
<feature type="region of interest" description="Disordered" evidence="2">
    <location>
        <begin position="1"/>
        <end position="24"/>
    </location>
</feature>
<gene>
    <name evidence="5" type="ORF">GCM10017566_00810</name>
</gene>
<feature type="transmembrane region" description="Helical" evidence="3">
    <location>
        <begin position="222"/>
        <end position="241"/>
    </location>
</feature>
<reference evidence="5" key="2">
    <citation type="submission" date="2020-09" db="EMBL/GenBank/DDBJ databases">
        <authorList>
            <person name="Sun Q."/>
            <person name="Zhou Y."/>
        </authorList>
    </citation>
    <scope>NUCLEOTIDE SEQUENCE</scope>
    <source>
        <strain evidence="5">CGMCC 4.7679</strain>
    </source>
</reference>
<feature type="transmembrane region" description="Helical" evidence="3">
    <location>
        <begin position="282"/>
        <end position="302"/>
    </location>
</feature>
<dbReference type="PANTHER" id="PTHR22911">
    <property type="entry name" value="ACYL-MALONYL CONDENSING ENZYME-RELATED"/>
    <property type="match status" value="1"/>
</dbReference>
<reference evidence="5" key="1">
    <citation type="journal article" date="2014" name="Int. J. Syst. Evol. Microbiol.">
        <title>Complete genome sequence of Corynebacterium casei LMG S-19264T (=DSM 44701T), isolated from a smear-ripened cheese.</title>
        <authorList>
            <consortium name="US DOE Joint Genome Institute (JGI-PGF)"/>
            <person name="Walter F."/>
            <person name="Albersmeier A."/>
            <person name="Kalinowski J."/>
            <person name="Ruckert C."/>
        </authorList>
    </citation>
    <scope>NUCLEOTIDE SEQUENCE</scope>
    <source>
        <strain evidence="5">CGMCC 4.7679</strain>
    </source>
</reference>
<keyword evidence="3" id="KW-1133">Transmembrane helix</keyword>
<dbReference type="PANTHER" id="PTHR22911:SF37">
    <property type="entry name" value="THREONINE_HOMOSERINE EXPORTER RHTA"/>
    <property type="match status" value="1"/>
</dbReference>
<keyword evidence="3" id="KW-0472">Membrane</keyword>
<feature type="compositionally biased region" description="Basic residues" evidence="2">
    <location>
        <begin position="1"/>
        <end position="13"/>
    </location>
</feature>
<feature type="transmembrane region" description="Helical" evidence="3">
    <location>
        <begin position="89"/>
        <end position="107"/>
    </location>
</feature>
<keyword evidence="3" id="KW-0812">Transmembrane</keyword>
<dbReference type="SUPFAM" id="SSF103481">
    <property type="entry name" value="Multidrug resistance efflux transporter EmrE"/>
    <property type="match status" value="2"/>
</dbReference>
<name>A0A8H9M9W5_9PSEU</name>
<feature type="transmembrane region" description="Helical" evidence="3">
    <location>
        <begin position="253"/>
        <end position="276"/>
    </location>
</feature>
<feature type="region of interest" description="Disordered" evidence="2">
    <location>
        <begin position="303"/>
        <end position="334"/>
    </location>
</feature>
<dbReference type="InterPro" id="IPR037185">
    <property type="entry name" value="EmrE-like"/>
</dbReference>
<accession>A0A8H9M9W5</accession>